<reference evidence="2 3" key="1">
    <citation type="submission" date="2024-09" db="EMBL/GenBank/DDBJ databases">
        <title>Chromosome-scale assembly of Riccia fluitans.</title>
        <authorList>
            <person name="Paukszto L."/>
            <person name="Sawicki J."/>
            <person name="Karawczyk K."/>
            <person name="Piernik-Szablinska J."/>
            <person name="Szczecinska M."/>
            <person name="Mazdziarz M."/>
        </authorList>
    </citation>
    <scope>NUCLEOTIDE SEQUENCE [LARGE SCALE GENOMIC DNA]</scope>
    <source>
        <strain evidence="2">Rf_01</strain>
        <tissue evidence="2">Aerial parts of the thallus</tissue>
    </source>
</reference>
<keyword evidence="3" id="KW-1185">Reference proteome</keyword>
<evidence type="ECO:0008006" key="4">
    <source>
        <dbReference type="Google" id="ProtNLM"/>
    </source>
</evidence>
<organism evidence="2 3">
    <name type="scientific">Riccia fluitans</name>
    <dbReference type="NCBI Taxonomy" id="41844"/>
    <lineage>
        <taxon>Eukaryota</taxon>
        <taxon>Viridiplantae</taxon>
        <taxon>Streptophyta</taxon>
        <taxon>Embryophyta</taxon>
        <taxon>Marchantiophyta</taxon>
        <taxon>Marchantiopsida</taxon>
        <taxon>Marchantiidae</taxon>
        <taxon>Marchantiales</taxon>
        <taxon>Ricciaceae</taxon>
        <taxon>Riccia</taxon>
    </lineage>
</organism>
<feature type="compositionally biased region" description="Basic and acidic residues" evidence="1">
    <location>
        <begin position="384"/>
        <end position="402"/>
    </location>
</feature>
<dbReference type="InterPro" id="IPR028015">
    <property type="entry name" value="CCDC84-like"/>
</dbReference>
<dbReference type="PANTHER" id="PTHR31198">
    <property type="entry name" value="COILED-COIL DOMAIN-CONTAINING PROTEIN 84"/>
    <property type="match status" value="1"/>
</dbReference>
<accession>A0ABD1ZLW6</accession>
<dbReference type="Proteomes" id="UP001605036">
    <property type="component" value="Unassembled WGS sequence"/>
</dbReference>
<feature type="region of interest" description="Disordered" evidence="1">
    <location>
        <begin position="383"/>
        <end position="445"/>
    </location>
</feature>
<sequence length="445" mass="49246">MPTEYQFCRVCRQNHDQGKGHRFATKHKQRLDALLKKTLKDVQEVRFFLKNAIRLKANFGNSSKFWCHFCEQEIHNDKSGFACEQTIRHLASKQHLGAVKKFWFENGGDVSKQPAFYITYSDFGKWEEACTALAPEDATDLTGKELNNIHSERSVTHATSAENVSQSSVVCGSSLAVKPLSILTDQSFLYRRPVNGKVQPAAAVSGQPWADRLSDGQPKKLQLELQVRINGVNLLGETHAQTGQVVTLDGSMENRDSRGGVTASVRQTESALGQNLTTIRAPALNPGQGNVHSGALPPWLKASSGQQRGVPAAVADAPNPSLPLSRTQQGKLAKLRNPNRVGAAWAEKRRAEMERERRGELVEKSVPDSSAWLPRFGRVWQSGSRRETRKEFEAEKRSEGRWKSSAKSKRSSDVTSRAPEIRPYVSKRLRTTGGVLVASLPDGAK</sequence>
<dbReference type="Pfam" id="PF14968">
    <property type="entry name" value="CCDC84"/>
    <property type="match status" value="1"/>
</dbReference>
<evidence type="ECO:0000313" key="3">
    <source>
        <dbReference type="Proteomes" id="UP001605036"/>
    </source>
</evidence>
<evidence type="ECO:0000256" key="1">
    <source>
        <dbReference type="SAM" id="MobiDB-lite"/>
    </source>
</evidence>
<dbReference type="PANTHER" id="PTHR31198:SF1">
    <property type="entry name" value="CENTROSOMAL AT-AC SPLICING FACTOR"/>
    <property type="match status" value="1"/>
</dbReference>
<name>A0ABD1ZLW6_9MARC</name>
<evidence type="ECO:0000313" key="2">
    <source>
        <dbReference type="EMBL" id="KAL2652441.1"/>
    </source>
</evidence>
<proteinExistence type="predicted"/>
<dbReference type="EMBL" id="JBHFFA010000001">
    <property type="protein sequence ID" value="KAL2652441.1"/>
    <property type="molecule type" value="Genomic_DNA"/>
</dbReference>
<gene>
    <name evidence="2" type="ORF">R1flu_020569</name>
</gene>
<dbReference type="AlphaFoldDB" id="A0ABD1ZLW6"/>
<feature type="region of interest" description="Disordered" evidence="1">
    <location>
        <begin position="303"/>
        <end position="331"/>
    </location>
</feature>
<comment type="caution">
    <text evidence="2">The sequence shown here is derived from an EMBL/GenBank/DDBJ whole genome shotgun (WGS) entry which is preliminary data.</text>
</comment>
<protein>
    <recommendedName>
        <fullName evidence="4">Coiled-coil domain-containing protein 84</fullName>
    </recommendedName>
</protein>